<gene>
    <name evidence="2" type="ORF">GCM10009675_31120</name>
</gene>
<dbReference type="Proteomes" id="UP001500467">
    <property type="component" value="Unassembled WGS sequence"/>
</dbReference>
<evidence type="ECO:0000313" key="3">
    <source>
        <dbReference type="Proteomes" id="UP001500467"/>
    </source>
</evidence>
<organism evidence="2 3">
    <name type="scientific">Prauserella alba</name>
    <dbReference type="NCBI Taxonomy" id="176898"/>
    <lineage>
        <taxon>Bacteria</taxon>
        <taxon>Bacillati</taxon>
        <taxon>Actinomycetota</taxon>
        <taxon>Actinomycetes</taxon>
        <taxon>Pseudonocardiales</taxon>
        <taxon>Pseudonocardiaceae</taxon>
        <taxon>Prauserella</taxon>
    </lineage>
</organism>
<feature type="transmembrane region" description="Helical" evidence="1">
    <location>
        <begin position="31"/>
        <end position="50"/>
    </location>
</feature>
<reference evidence="3" key="1">
    <citation type="journal article" date="2019" name="Int. J. Syst. Evol. Microbiol.">
        <title>The Global Catalogue of Microorganisms (GCM) 10K type strain sequencing project: providing services to taxonomists for standard genome sequencing and annotation.</title>
        <authorList>
            <consortium name="The Broad Institute Genomics Platform"/>
            <consortium name="The Broad Institute Genome Sequencing Center for Infectious Disease"/>
            <person name="Wu L."/>
            <person name="Ma J."/>
        </authorList>
    </citation>
    <scope>NUCLEOTIDE SEQUENCE [LARGE SCALE GENOMIC DNA]</scope>
    <source>
        <strain evidence="3">JCM 13022</strain>
    </source>
</reference>
<dbReference type="RefSeq" id="WP_253853961.1">
    <property type="nucleotide sequence ID" value="NZ_BAAALM010000010.1"/>
</dbReference>
<comment type="caution">
    <text evidence="2">The sequence shown here is derived from an EMBL/GenBank/DDBJ whole genome shotgun (WGS) entry which is preliminary data.</text>
</comment>
<dbReference type="EMBL" id="BAAALM010000010">
    <property type="protein sequence ID" value="GAA1208898.1"/>
    <property type="molecule type" value="Genomic_DNA"/>
</dbReference>
<keyword evidence="1" id="KW-0812">Transmembrane</keyword>
<protein>
    <submittedName>
        <fullName evidence="2">Uncharacterized protein</fullName>
    </submittedName>
</protein>
<accession>A0ABP4G3T4</accession>
<proteinExistence type="predicted"/>
<keyword evidence="1" id="KW-0472">Membrane</keyword>
<evidence type="ECO:0000256" key="1">
    <source>
        <dbReference type="SAM" id="Phobius"/>
    </source>
</evidence>
<name>A0ABP4G3T4_9PSEU</name>
<evidence type="ECO:0000313" key="2">
    <source>
        <dbReference type="EMBL" id="GAA1208898.1"/>
    </source>
</evidence>
<keyword evidence="3" id="KW-1185">Reference proteome</keyword>
<sequence length="74" mass="7710">MTLSLVLTLLMLAIVAVLCRGEDSTLQLGSVIAGVVLAFLLMGTVVGAPLQEFMNTAFTAIEGLVTDLWGDLTA</sequence>
<keyword evidence="1" id="KW-1133">Transmembrane helix</keyword>